<evidence type="ECO:0000256" key="1">
    <source>
        <dbReference type="SAM" id="Phobius"/>
    </source>
</evidence>
<dbReference type="Proteomes" id="UP001198182">
    <property type="component" value="Unassembled WGS sequence"/>
</dbReference>
<keyword evidence="1" id="KW-1133">Transmembrane helix</keyword>
<proteinExistence type="predicted"/>
<keyword evidence="3" id="KW-1185">Reference proteome</keyword>
<protein>
    <recommendedName>
        <fullName evidence="4">ABC-2 family transporter protein</fullName>
    </recommendedName>
</protein>
<organism evidence="2 3">
    <name type="scientific">Hominifimenecus microfluidus</name>
    <dbReference type="NCBI Taxonomy" id="2885348"/>
    <lineage>
        <taxon>Bacteria</taxon>
        <taxon>Bacillati</taxon>
        <taxon>Bacillota</taxon>
        <taxon>Clostridia</taxon>
        <taxon>Lachnospirales</taxon>
        <taxon>Lachnospiraceae</taxon>
        <taxon>Hominifimenecus</taxon>
    </lineage>
</organism>
<evidence type="ECO:0008006" key="4">
    <source>
        <dbReference type="Google" id="ProtNLM"/>
    </source>
</evidence>
<name>A0AAE3E8H2_9FIRM</name>
<keyword evidence="1" id="KW-0472">Membrane</keyword>
<gene>
    <name evidence="2" type="ORF">LKD81_03745</name>
</gene>
<feature type="transmembrane region" description="Helical" evidence="1">
    <location>
        <begin position="113"/>
        <end position="139"/>
    </location>
</feature>
<feature type="transmembrane region" description="Helical" evidence="1">
    <location>
        <begin position="73"/>
        <end position="92"/>
    </location>
</feature>
<feature type="transmembrane region" description="Helical" evidence="1">
    <location>
        <begin position="172"/>
        <end position="193"/>
    </location>
</feature>
<sequence>MIRQEIKRLFSSWMFRAVLIVSLLIPFLNSYDSWKNIQNDLEWRKMGPSGQVENLGLSTFAGWIGIETYTSGYSLFFFAFPLLVCIGYGWSFRQEMDNGYINQIVSRVGKKRYFASKYVSTFLSGGIILTLPLLLNLLLRMTYTNLALPDPVYTYFNMGNRNFLGPMFFTHPLWFCFLYMLTDFAFGGALACLCMTFSYFIKGRVLALPIPFLLLMVWDHISKTYLVQEDTIYTASVLRMAHPGPIGYYNPGRVFLLVIVGILVITTLITADRAGKRDVL</sequence>
<comment type="caution">
    <text evidence="2">The sequence shown here is derived from an EMBL/GenBank/DDBJ whole genome shotgun (WGS) entry which is preliminary data.</text>
</comment>
<dbReference type="AlphaFoldDB" id="A0AAE3E8H2"/>
<accession>A0AAE3E8H2</accession>
<reference evidence="2" key="1">
    <citation type="submission" date="2021-10" db="EMBL/GenBank/DDBJ databases">
        <title>Anaerobic single-cell dispensing facilitates the cultivation of human gut bacteria.</title>
        <authorList>
            <person name="Afrizal A."/>
        </authorList>
    </citation>
    <scope>NUCLEOTIDE SEQUENCE</scope>
    <source>
        <strain evidence="2">CLA-AA-H215</strain>
    </source>
</reference>
<feature type="transmembrane region" description="Helical" evidence="1">
    <location>
        <begin position="254"/>
        <end position="271"/>
    </location>
</feature>
<feature type="transmembrane region" description="Helical" evidence="1">
    <location>
        <begin position="205"/>
        <end position="221"/>
    </location>
</feature>
<dbReference type="EMBL" id="JAJEQR010000008">
    <property type="protein sequence ID" value="MCC2230114.1"/>
    <property type="molecule type" value="Genomic_DNA"/>
</dbReference>
<evidence type="ECO:0000313" key="2">
    <source>
        <dbReference type="EMBL" id="MCC2230114.1"/>
    </source>
</evidence>
<keyword evidence="1" id="KW-0812">Transmembrane</keyword>
<evidence type="ECO:0000313" key="3">
    <source>
        <dbReference type="Proteomes" id="UP001198182"/>
    </source>
</evidence>
<feature type="transmembrane region" description="Helical" evidence="1">
    <location>
        <begin position="12"/>
        <end position="31"/>
    </location>
</feature>
<dbReference type="RefSeq" id="WP_308452824.1">
    <property type="nucleotide sequence ID" value="NZ_JAJEQR010000008.1"/>
</dbReference>